<feature type="compositionally biased region" description="Basic and acidic residues" evidence="1">
    <location>
        <begin position="82"/>
        <end position="99"/>
    </location>
</feature>
<dbReference type="EMBL" id="JAMQOL010000012">
    <property type="protein sequence ID" value="MCM4077933.1"/>
    <property type="molecule type" value="Genomic_DNA"/>
</dbReference>
<proteinExistence type="predicted"/>
<keyword evidence="3" id="KW-1185">Reference proteome</keyword>
<evidence type="ECO:0000256" key="1">
    <source>
        <dbReference type="SAM" id="MobiDB-lite"/>
    </source>
</evidence>
<accession>A0ABT0XVW0</accession>
<gene>
    <name evidence="2" type="ORF">LXN57_10175</name>
</gene>
<comment type="caution">
    <text evidence="2">The sequence shown here is derived from an EMBL/GenBank/DDBJ whole genome shotgun (WGS) entry which is preliminary data.</text>
</comment>
<name>A0ABT0XVW0_9ACTN</name>
<dbReference type="RefSeq" id="WP_251797784.1">
    <property type="nucleotide sequence ID" value="NZ_JAMQOL010000012.1"/>
</dbReference>
<reference evidence="2 3" key="1">
    <citation type="submission" date="2022-06" db="EMBL/GenBank/DDBJ databases">
        <title>Actinoplanes abujensis sp. nov., isolated from Nigerian arid soil.</title>
        <authorList>
            <person name="Ding P."/>
        </authorList>
    </citation>
    <scope>NUCLEOTIDE SEQUENCE [LARGE SCALE GENOMIC DNA]</scope>
    <source>
        <strain evidence="3">TRM88002</strain>
    </source>
</reference>
<feature type="region of interest" description="Disordered" evidence="1">
    <location>
        <begin position="46"/>
        <end position="99"/>
    </location>
</feature>
<dbReference type="Proteomes" id="UP001523216">
    <property type="component" value="Unassembled WGS sequence"/>
</dbReference>
<protein>
    <submittedName>
        <fullName evidence="2">Uncharacterized protein</fullName>
    </submittedName>
</protein>
<sequence>MIDNLEVRARTALSPEWDHGFDEAFAELVTSDPDLVQAEFDDLMAASWPGRSGPAQPPEPPAPTERSALPPGTSSPEPPAARPDEEATGHVTDDRHPPP</sequence>
<organism evidence="2 3">
    <name type="scientific">Paractinoplanes hotanensis</name>
    <dbReference type="NCBI Taxonomy" id="2906497"/>
    <lineage>
        <taxon>Bacteria</taxon>
        <taxon>Bacillati</taxon>
        <taxon>Actinomycetota</taxon>
        <taxon>Actinomycetes</taxon>
        <taxon>Micromonosporales</taxon>
        <taxon>Micromonosporaceae</taxon>
        <taxon>Paractinoplanes</taxon>
    </lineage>
</organism>
<evidence type="ECO:0000313" key="3">
    <source>
        <dbReference type="Proteomes" id="UP001523216"/>
    </source>
</evidence>
<evidence type="ECO:0000313" key="2">
    <source>
        <dbReference type="EMBL" id="MCM4077933.1"/>
    </source>
</evidence>